<keyword evidence="1 4" id="KW-0732">Signal</keyword>
<dbReference type="Proteomes" id="UP000198500">
    <property type="component" value="Unassembled WGS sequence"/>
</dbReference>
<dbReference type="GO" id="GO:0030674">
    <property type="term" value="F:protein-macromolecule adaptor activity"/>
    <property type="evidence" value="ECO:0007669"/>
    <property type="project" value="TreeGrafter"/>
</dbReference>
<feature type="region of interest" description="Disordered" evidence="5">
    <location>
        <begin position="115"/>
        <end position="192"/>
    </location>
</feature>
<feature type="domain" description="Outer membrane protein assembly factor BamE" evidence="6">
    <location>
        <begin position="46"/>
        <end position="113"/>
    </location>
</feature>
<dbReference type="InterPro" id="IPR007450">
    <property type="entry name" value="BamE_dom"/>
</dbReference>
<keyword evidence="4" id="KW-0564">Palmitate</keyword>
<gene>
    <name evidence="4" type="primary">bamE</name>
    <name evidence="7" type="ORF">SAMN05443545_103395</name>
</gene>
<dbReference type="Gene3D" id="3.30.1450.10">
    <property type="match status" value="1"/>
</dbReference>
<sequence length="192" mass="20520">MIDRIHDSEERAQMQKLITIITLSAALSLTSGCSYFGVYKRDLPQGNLVDQEMISQLQPGMTRNQVKSIMGTPLLEAPFDASQWDYVFYLDEAYGDVEKRRLTLTFQGDRLANIDAQGDMDSDIELPTDQEAGPAPEGADPQGAMPSNPDEPEPAPGPGTAPSGGETSSEDEPIGGSSGGDDSVESESSSGF</sequence>
<comment type="similarity">
    <text evidence="4">Belongs to the BamE family.</text>
</comment>
<dbReference type="PANTHER" id="PTHR37482">
    <property type="entry name" value="OUTER MEMBRANE PROTEIN ASSEMBLY FACTOR BAME"/>
    <property type="match status" value="1"/>
</dbReference>
<name>A0A1H2Y896_9GAMM</name>
<accession>A0A1H2Y896</accession>
<dbReference type="GO" id="GO:0043165">
    <property type="term" value="P:Gram-negative-bacterium-type cell outer membrane assembly"/>
    <property type="evidence" value="ECO:0007669"/>
    <property type="project" value="UniProtKB-UniRule"/>
</dbReference>
<dbReference type="PANTHER" id="PTHR37482:SF1">
    <property type="entry name" value="OUTER MEMBRANE PROTEIN ASSEMBLY FACTOR BAME"/>
    <property type="match status" value="1"/>
</dbReference>
<evidence type="ECO:0000256" key="2">
    <source>
        <dbReference type="ARBA" id="ARBA00023136"/>
    </source>
</evidence>
<dbReference type="InterPro" id="IPR026592">
    <property type="entry name" value="BamE"/>
</dbReference>
<evidence type="ECO:0000313" key="7">
    <source>
        <dbReference type="EMBL" id="SDX01376.1"/>
    </source>
</evidence>
<evidence type="ECO:0000259" key="6">
    <source>
        <dbReference type="Pfam" id="PF04355"/>
    </source>
</evidence>
<evidence type="ECO:0000256" key="5">
    <source>
        <dbReference type="SAM" id="MobiDB-lite"/>
    </source>
</evidence>
<dbReference type="Pfam" id="PF04355">
    <property type="entry name" value="BamE"/>
    <property type="match status" value="1"/>
</dbReference>
<comment type="subcellular location">
    <subcellularLocation>
        <location evidence="4">Cell outer membrane</location>
        <topology evidence="4">Lipid-anchor</topology>
    </subcellularLocation>
</comment>
<comment type="subunit">
    <text evidence="4">Part of the Bam complex.</text>
</comment>
<dbReference type="AlphaFoldDB" id="A0A1H2Y896"/>
<keyword evidence="3 4" id="KW-0998">Cell outer membrane</keyword>
<reference evidence="7 8" key="1">
    <citation type="submission" date="2016-10" db="EMBL/GenBank/DDBJ databases">
        <authorList>
            <person name="de Groot N.N."/>
        </authorList>
    </citation>
    <scope>NUCLEOTIDE SEQUENCE [LARGE SCALE GENOMIC DNA]</scope>
    <source>
        <strain evidence="7 8">DSM 19219</strain>
    </source>
</reference>
<feature type="compositionally biased region" description="Acidic residues" evidence="5">
    <location>
        <begin position="118"/>
        <end position="128"/>
    </location>
</feature>
<keyword evidence="4" id="KW-0449">Lipoprotein</keyword>
<comment type="function">
    <text evidence="4">Part of the outer membrane protein assembly complex, which is involved in assembly and insertion of beta-barrel proteins into the outer membrane.</text>
</comment>
<dbReference type="HAMAP" id="MF_00925">
    <property type="entry name" value="OM_assembly_BamE"/>
    <property type="match status" value="1"/>
</dbReference>
<dbReference type="GO" id="GO:1990063">
    <property type="term" value="C:Bam protein complex"/>
    <property type="evidence" value="ECO:0007669"/>
    <property type="project" value="TreeGrafter"/>
</dbReference>
<evidence type="ECO:0000256" key="4">
    <source>
        <dbReference type="HAMAP-Rule" id="MF_00925"/>
    </source>
</evidence>
<keyword evidence="8" id="KW-1185">Reference proteome</keyword>
<proteinExistence type="inferred from homology"/>
<dbReference type="PROSITE" id="PS51257">
    <property type="entry name" value="PROKAR_LIPOPROTEIN"/>
    <property type="match status" value="1"/>
</dbReference>
<keyword evidence="2 4" id="KW-0472">Membrane</keyword>
<protein>
    <recommendedName>
        <fullName evidence="4">Outer membrane protein assembly factor BamE</fullName>
    </recommendedName>
</protein>
<evidence type="ECO:0000256" key="3">
    <source>
        <dbReference type="ARBA" id="ARBA00023237"/>
    </source>
</evidence>
<evidence type="ECO:0000313" key="8">
    <source>
        <dbReference type="Proteomes" id="UP000198500"/>
    </source>
</evidence>
<evidence type="ECO:0000256" key="1">
    <source>
        <dbReference type="ARBA" id="ARBA00022729"/>
    </source>
</evidence>
<dbReference type="STRING" id="574349.SAMN05443545_103395"/>
<organism evidence="7 8">
    <name type="scientific">Aidingimonas halophila</name>
    <dbReference type="NCBI Taxonomy" id="574349"/>
    <lineage>
        <taxon>Bacteria</taxon>
        <taxon>Pseudomonadati</taxon>
        <taxon>Pseudomonadota</taxon>
        <taxon>Gammaproteobacteria</taxon>
        <taxon>Oceanospirillales</taxon>
        <taxon>Halomonadaceae</taxon>
        <taxon>Aidingimonas</taxon>
    </lineage>
</organism>
<dbReference type="InterPro" id="IPR037873">
    <property type="entry name" value="BamE-like"/>
</dbReference>
<dbReference type="GO" id="GO:0051205">
    <property type="term" value="P:protein insertion into membrane"/>
    <property type="evidence" value="ECO:0007669"/>
    <property type="project" value="UniProtKB-UniRule"/>
</dbReference>
<dbReference type="EMBL" id="FNNI01000003">
    <property type="protein sequence ID" value="SDX01376.1"/>
    <property type="molecule type" value="Genomic_DNA"/>
</dbReference>